<evidence type="ECO:0000256" key="4">
    <source>
        <dbReference type="ARBA" id="ARBA00023136"/>
    </source>
</evidence>
<dbReference type="Pfam" id="PF20684">
    <property type="entry name" value="Fung_rhodopsin"/>
    <property type="match status" value="1"/>
</dbReference>
<organism evidence="9 10">
    <name type="scientific">Gomphillus americanus</name>
    <dbReference type="NCBI Taxonomy" id="1940652"/>
    <lineage>
        <taxon>Eukaryota</taxon>
        <taxon>Fungi</taxon>
        <taxon>Dikarya</taxon>
        <taxon>Ascomycota</taxon>
        <taxon>Pezizomycotina</taxon>
        <taxon>Lecanoromycetes</taxon>
        <taxon>OSLEUM clade</taxon>
        <taxon>Ostropomycetidae</taxon>
        <taxon>Ostropales</taxon>
        <taxon>Graphidaceae</taxon>
        <taxon>Gomphilloideae</taxon>
        <taxon>Gomphillus</taxon>
    </lineage>
</organism>
<dbReference type="PANTHER" id="PTHR33048">
    <property type="entry name" value="PTH11-LIKE INTEGRAL MEMBRANE PROTEIN (AFU_ORTHOLOGUE AFUA_5G11245)"/>
    <property type="match status" value="1"/>
</dbReference>
<evidence type="ECO:0000259" key="8">
    <source>
        <dbReference type="Pfam" id="PF20684"/>
    </source>
</evidence>
<evidence type="ECO:0000313" key="9">
    <source>
        <dbReference type="EMBL" id="CAF9919930.1"/>
    </source>
</evidence>
<feature type="transmembrane region" description="Helical" evidence="7">
    <location>
        <begin position="42"/>
        <end position="65"/>
    </location>
</feature>
<evidence type="ECO:0000256" key="1">
    <source>
        <dbReference type="ARBA" id="ARBA00004141"/>
    </source>
</evidence>
<feature type="transmembrane region" description="Helical" evidence="7">
    <location>
        <begin position="96"/>
        <end position="113"/>
    </location>
</feature>
<dbReference type="GO" id="GO:0016020">
    <property type="term" value="C:membrane"/>
    <property type="evidence" value="ECO:0007669"/>
    <property type="project" value="UniProtKB-SubCell"/>
</dbReference>
<keyword evidence="3 7" id="KW-1133">Transmembrane helix</keyword>
<dbReference type="EMBL" id="CAJPDQ010000015">
    <property type="protein sequence ID" value="CAF9919930.1"/>
    <property type="molecule type" value="Genomic_DNA"/>
</dbReference>
<keyword evidence="10" id="KW-1185">Reference proteome</keyword>
<dbReference type="Proteomes" id="UP000664169">
    <property type="component" value="Unassembled WGS sequence"/>
</dbReference>
<proteinExistence type="inferred from homology"/>
<feature type="transmembrane region" description="Helical" evidence="7">
    <location>
        <begin position="134"/>
        <end position="156"/>
    </location>
</feature>
<protein>
    <recommendedName>
        <fullName evidence="8">Rhodopsin domain-containing protein</fullName>
    </recommendedName>
</protein>
<gene>
    <name evidence="9" type="ORF">GOMPHAMPRED_001930</name>
</gene>
<evidence type="ECO:0000256" key="5">
    <source>
        <dbReference type="ARBA" id="ARBA00038359"/>
    </source>
</evidence>
<feature type="region of interest" description="Disordered" evidence="6">
    <location>
        <begin position="308"/>
        <end position="338"/>
    </location>
</feature>
<keyword evidence="4 7" id="KW-0472">Membrane</keyword>
<feature type="transmembrane region" description="Helical" evidence="7">
    <location>
        <begin position="210"/>
        <end position="232"/>
    </location>
</feature>
<feature type="transmembrane region" description="Helical" evidence="7">
    <location>
        <begin position="6"/>
        <end position="30"/>
    </location>
</feature>
<evidence type="ECO:0000256" key="7">
    <source>
        <dbReference type="SAM" id="Phobius"/>
    </source>
</evidence>
<evidence type="ECO:0000313" key="10">
    <source>
        <dbReference type="Proteomes" id="UP000664169"/>
    </source>
</evidence>
<evidence type="ECO:0000256" key="2">
    <source>
        <dbReference type="ARBA" id="ARBA00022692"/>
    </source>
</evidence>
<sequence length="384" mass="41964">MSSSSATGLSACSGALMGLTIIAVGLRFVARKQQRVPYLADDWMALAALICYIGATISTLAVVSIKGLGYSSQSLTPAEAAAIAKPSEQLQVAMDYTQTASIAFIKLSALFFYRRVLCVSGISNWFDIATKISIAIIILWLVVFEFLAGFQCGTHLDALWDGTYLQYCTISFPWLYGLTVSDVLLDVWILALPIPLVVRLHTTRAKRFSILGIFLLAFVGLGAGIARMAILIESEQGGPTYYQTHDPELITTTYEFYTMLENGMSLVAVNLPSLWQICTSVIPKKVAGSFRSMVSLLSMRNSHVAGRATKMDSDDLTARSSASAASSERSAPVKDSLKLRNDVEAHTCKIDTLHGPKNTQDNQEMENMSKNVVYVQDTFELSHH</sequence>
<accession>A0A8H3IGH4</accession>
<comment type="caution">
    <text evidence="9">The sequence shown here is derived from an EMBL/GenBank/DDBJ whole genome shotgun (WGS) entry which is preliminary data.</text>
</comment>
<reference evidence="9" key="1">
    <citation type="submission" date="2021-03" db="EMBL/GenBank/DDBJ databases">
        <authorList>
            <person name="Tagirdzhanova G."/>
        </authorList>
    </citation>
    <scope>NUCLEOTIDE SEQUENCE</scope>
</reference>
<name>A0A8H3IGH4_9LECA</name>
<keyword evidence="2 7" id="KW-0812">Transmembrane</keyword>
<comment type="subcellular location">
    <subcellularLocation>
        <location evidence="1">Membrane</location>
        <topology evidence="1">Multi-pass membrane protein</topology>
    </subcellularLocation>
</comment>
<dbReference type="InterPro" id="IPR052337">
    <property type="entry name" value="SAT4-like"/>
</dbReference>
<dbReference type="InterPro" id="IPR049326">
    <property type="entry name" value="Rhodopsin_dom_fungi"/>
</dbReference>
<evidence type="ECO:0000256" key="6">
    <source>
        <dbReference type="SAM" id="MobiDB-lite"/>
    </source>
</evidence>
<feature type="compositionally biased region" description="Low complexity" evidence="6">
    <location>
        <begin position="318"/>
        <end position="330"/>
    </location>
</feature>
<feature type="transmembrane region" description="Helical" evidence="7">
    <location>
        <begin position="176"/>
        <end position="198"/>
    </location>
</feature>
<comment type="similarity">
    <text evidence="5">Belongs to the SAT4 family.</text>
</comment>
<evidence type="ECO:0000256" key="3">
    <source>
        <dbReference type="ARBA" id="ARBA00022989"/>
    </source>
</evidence>
<dbReference type="OrthoDB" id="5393606at2759"/>
<dbReference type="PANTHER" id="PTHR33048:SF157">
    <property type="entry name" value="INTEGRAL MEMBRANE PROTEIN"/>
    <property type="match status" value="1"/>
</dbReference>
<feature type="domain" description="Rhodopsin" evidence="8">
    <location>
        <begin position="26"/>
        <end position="278"/>
    </location>
</feature>
<dbReference type="AlphaFoldDB" id="A0A8H3IGH4"/>